<dbReference type="PANTHER" id="PTHR30592">
    <property type="entry name" value="FORMATE DEHYDROGENASE"/>
    <property type="match status" value="1"/>
</dbReference>
<dbReference type="RefSeq" id="WP_115753971.1">
    <property type="nucleotide sequence ID" value="NZ_LARY01000003.1"/>
</dbReference>
<organism evidence="4 5">
    <name type="scientific">Listeria kieliensis</name>
    <dbReference type="NCBI Taxonomy" id="1621700"/>
    <lineage>
        <taxon>Bacteria</taxon>
        <taxon>Bacillati</taxon>
        <taxon>Bacillota</taxon>
        <taxon>Bacilli</taxon>
        <taxon>Bacillales</taxon>
        <taxon>Listeriaceae</taxon>
        <taxon>Listeria</taxon>
    </lineage>
</organism>
<evidence type="ECO:0000256" key="2">
    <source>
        <dbReference type="ARBA" id="ARBA00023150"/>
    </source>
</evidence>
<sequence length="265" mass="29742">METSANERMVRYEDGKAKRDQEALVAVEYPLTIYVNREELVTIVCTPEYLEDLVIGFLTSEGVIRGVQDVDQIEIVESTGHAYVTANFVNKFNAKYRAKRYITSCCGKSRENFYFQSDASLLESFNETSISLKPETIFHLMAEFEEASKTFHRTGGVHNAGLCSTEEVLLTRMDIGRHNALDKIYGHCLEAGMSVNDKIVIFSGRISSEILVKTAKIGCGIILSRSAPTELAIQMAEELGITAVGFIREETMNIYSRPERILIEK</sequence>
<evidence type="ECO:0000313" key="5">
    <source>
        <dbReference type="Proteomes" id="UP000257055"/>
    </source>
</evidence>
<dbReference type="EMBL" id="LARY01000003">
    <property type="protein sequence ID" value="RDW99584.1"/>
    <property type="molecule type" value="Genomic_DNA"/>
</dbReference>
<keyword evidence="1 3" id="KW-0963">Cytoplasm</keyword>
<gene>
    <name evidence="3" type="primary">fdhD</name>
    <name evidence="4" type="ORF">UR08_12270</name>
</gene>
<dbReference type="GO" id="GO:0006777">
    <property type="term" value="P:Mo-molybdopterin cofactor biosynthetic process"/>
    <property type="evidence" value="ECO:0007669"/>
    <property type="project" value="UniProtKB-UniRule"/>
</dbReference>
<protein>
    <recommendedName>
        <fullName evidence="3">Sulfur carrier protein FdhD</fullName>
    </recommendedName>
</protein>
<dbReference type="Gene3D" id="3.40.140.10">
    <property type="entry name" value="Cytidine Deaminase, domain 2"/>
    <property type="match status" value="1"/>
</dbReference>
<dbReference type="AlphaFoldDB" id="A0A3D8TL64"/>
<accession>A0A3D8TL64</accession>
<dbReference type="GO" id="GO:0097163">
    <property type="term" value="F:sulfur carrier activity"/>
    <property type="evidence" value="ECO:0007669"/>
    <property type="project" value="UniProtKB-UniRule"/>
</dbReference>
<feature type="active site" description="Cysteine persulfide intermediate" evidence="3">
    <location>
        <position position="105"/>
    </location>
</feature>
<evidence type="ECO:0000256" key="3">
    <source>
        <dbReference type="HAMAP-Rule" id="MF_00187"/>
    </source>
</evidence>
<dbReference type="HAMAP" id="MF_00187">
    <property type="entry name" value="FdhD"/>
    <property type="match status" value="1"/>
</dbReference>
<comment type="caution">
    <text evidence="4">The sequence shown here is derived from an EMBL/GenBank/DDBJ whole genome shotgun (WGS) entry which is preliminary data.</text>
</comment>
<comment type="function">
    <text evidence="3">Required for formate dehydrogenase (FDH) activity. Acts as a sulfur carrier protein that transfers sulfur from IscS to the molybdenum cofactor prior to its insertion into FDH.</text>
</comment>
<name>A0A3D8TL64_9LIST</name>
<dbReference type="NCBIfam" id="TIGR00129">
    <property type="entry name" value="fdhD_narQ"/>
    <property type="match status" value="1"/>
</dbReference>
<dbReference type="Pfam" id="PF02634">
    <property type="entry name" value="FdhD-NarQ"/>
    <property type="match status" value="1"/>
</dbReference>
<evidence type="ECO:0000313" key="4">
    <source>
        <dbReference type="EMBL" id="RDW99584.1"/>
    </source>
</evidence>
<dbReference type="Proteomes" id="UP000257055">
    <property type="component" value="Unassembled WGS sequence"/>
</dbReference>
<dbReference type="GO" id="GO:0005737">
    <property type="term" value="C:cytoplasm"/>
    <property type="evidence" value="ECO:0007669"/>
    <property type="project" value="UniProtKB-SubCell"/>
</dbReference>
<dbReference type="InterPro" id="IPR003786">
    <property type="entry name" value="FdhD"/>
</dbReference>
<evidence type="ECO:0000256" key="1">
    <source>
        <dbReference type="ARBA" id="ARBA00022490"/>
    </source>
</evidence>
<comment type="subcellular location">
    <subcellularLocation>
        <location evidence="3">Cytoplasm</location>
    </subcellularLocation>
</comment>
<keyword evidence="5" id="KW-1185">Reference proteome</keyword>
<proteinExistence type="inferred from homology"/>
<comment type="caution">
    <text evidence="3">Lacks conserved residue(s) required for the propagation of feature annotation.</text>
</comment>
<dbReference type="Gene3D" id="3.10.20.10">
    <property type="match status" value="1"/>
</dbReference>
<dbReference type="PANTHER" id="PTHR30592:SF1">
    <property type="entry name" value="SULFUR CARRIER PROTEIN FDHD"/>
    <property type="match status" value="1"/>
</dbReference>
<dbReference type="SUPFAM" id="SSF53927">
    <property type="entry name" value="Cytidine deaminase-like"/>
    <property type="match status" value="1"/>
</dbReference>
<dbReference type="InterPro" id="IPR016193">
    <property type="entry name" value="Cytidine_deaminase-like"/>
</dbReference>
<reference evidence="5" key="1">
    <citation type="submission" date="2015-04" db="EMBL/GenBank/DDBJ databases">
        <authorList>
            <person name="Schardt J."/>
            <person name="Mueller-Herbst S."/>
            <person name="Scherer S."/>
            <person name="Huptas C."/>
        </authorList>
    </citation>
    <scope>NUCLEOTIDE SEQUENCE [LARGE SCALE GENOMIC DNA]</scope>
    <source>
        <strain evidence="5">Kiel-L1</strain>
    </source>
</reference>
<dbReference type="GO" id="GO:0016783">
    <property type="term" value="F:sulfurtransferase activity"/>
    <property type="evidence" value="ECO:0007669"/>
    <property type="project" value="InterPro"/>
</dbReference>
<keyword evidence="2 3" id="KW-0501">Molybdenum cofactor biosynthesis</keyword>
<dbReference type="PIRSF" id="PIRSF015626">
    <property type="entry name" value="FdhD"/>
    <property type="match status" value="1"/>
</dbReference>
<comment type="similarity">
    <text evidence="3">Belongs to the FdhD family.</text>
</comment>